<reference evidence="2" key="1">
    <citation type="journal article" date="2022" name="Int. J. Mol. Sci.">
        <title>Draft Genome of Tanacetum Coccineum: Genomic Comparison of Closely Related Tanacetum-Family Plants.</title>
        <authorList>
            <person name="Yamashiro T."/>
            <person name="Shiraishi A."/>
            <person name="Nakayama K."/>
            <person name="Satake H."/>
        </authorList>
    </citation>
    <scope>NUCLEOTIDE SEQUENCE</scope>
</reference>
<evidence type="ECO:0000313" key="2">
    <source>
        <dbReference type="EMBL" id="GJT51471.1"/>
    </source>
</evidence>
<name>A0ABQ5EKL6_9ASTR</name>
<gene>
    <name evidence="2" type="ORF">Tco_0977628</name>
</gene>
<keyword evidence="3" id="KW-1185">Reference proteome</keyword>
<comment type="caution">
    <text evidence="2">The sequence shown here is derived from an EMBL/GenBank/DDBJ whole genome shotgun (WGS) entry which is preliminary data.</text>
</comment>
<accession>A0ABQ5EKL6</accession>
<feature type="region of interest" description="Disordered" evidence="1">
    <location>
        <begin position="1"/>
        <end position="58"/>
    </location>
</feature>
<evidence type="ECO:0000256" key="1">
    <source>
        <dbReference type="SAM" id="MobiDB-lite"/>
    </source>
</evidence>
<reference evidence="2" key="2">
    <citation type="submission" date="2022-01" db="EMBL/GenBank/DDBJ databases">
        <authorList>
            <person name="Yamashiro T."/>
            <person name="Shiraishi A."/>
            <person name="Satake H."/>
            <person name="Nakayama K."/>
        </authorList>
    </citation>
    <scope>NUCLEOTIDE SEQUENCE</scope>
</reference>
<protein>
    <submittedName>
        <fullName evidence="2">Uncharacterized protein</fullName>
    </submittedName>
</protein>
<proteinExistence type="predicted"/>
<dbReference type="Proteomes" id="UP001151760">
    <property type="component" value="Unassembled WGS sequence"/>
</dbReference>
<sequence>MVASDGQRRRSTVAATVNGGGQRRSTVAVTTGPPVNNRRTIGQPPPNHRSTVVDRQSTTSSWFDKNGLHHATKSSINISSNKNGLHLGLTTLKGISTNQGHGVHRLTSSLSPSPENEMSVTWVKEADSRMLKVMGGFRLRELVIELKKDGFVIDVYTSLISVYASDSRFHETKAVLRIWRRKGVG</sequence>
<feature type="compositionally biased region" description="Polar residues" evidence="1">
    <location>
        <begin position="48"/>
        <end position="58"/>
    </location>
</feature>
<organism evidence="2 3">
    <name type="scientific">Tanacetum coccineum</name>
    <dbReference type="NCBI Taxonomy" id="301880"/>
    <lineage>
        <taxon>Eukaryota</taxon>
        <taxon>Viridiplantae</taxon>
        <taxon>Streptophyta</taxon>
        <taxon>Embryophyta</taxon>
        <taxon>Tracheophyta</taxon>
        <taxon>Spermatophyta</taxon>
        <taxon>Magnoliopsida</taxon>
        <taxon>eudicotyledons</taxon>
        <taxon>Gunneridae</taxon>
        <taxon>Pentapetalae</taxon>
        <taxon>asterids</taxon>
        <taxon>campanulids</taxon>
        <taxon>Asterales</taxon>
        <taxon>Asteraceae</taxon>
        <taxon>Asteroideae</taxon>
        <taxon>Anthemideae</taxon>
        <taxon>Anthemidinae</taxon>
        <taxon>Tanacetum</taxon>
    </lineage>
</organism>
<feature type="compositionally biased region" description="Polar residues" evidence="1">
    <location>
        <begin position="23"/>
        <end position="40"/>
    </location>
</feature>
<evidence type="ECO:0000313" key="3">
    <source>
        <dbReference type="Proteomes" id="UP001151760"/>
    </source>
</evidence>
<dbReference type="EMBL" id="BQNB010016410">
    <property type="protein sequence ID" value="GJT51471.1"/>
    <property type="molecule type" value="Genomic_DNA"/>
</dbReference>